<accession>A0A813IRP4</accession>
<evidence type="ECO:0000313" key="2">
    <source>
        <dbReference type="Proteomes" id="UP000626109"/>
    </source>
</evidence>
<comment type="caution">
    <text evidence="1">The sequence shown here is derived from an EMBL/GenBank/DDBJ whole genome shotgun (WGS) entry which is preliminary data.</text>
</comment>
<dbReference type="EMBL" id="CAJNNW010012754">
    <property type="protein sequence ID" value="CAE8654655.1"/>
    <property type="molecule type" value="Genomic_DNA"/>
</dbReference>
<protein>
    <submittedName>
        <fullName evidence="1">Uncharacterized protein</fullName>
    </submittedName>
</protein>
<evidence type="ECO:0000313" key="1">
    <source>
        <dbReference type="EMBL" id="CAE8654655.1"/>
    </source>
</evidence>
<dbReference type="AlphaFoldDB" id="A0A813IRP4"/>
<gene>
    <name evidence="1" type="ORF">PGLA2088_LOCUS11147</name>
</gene>
<sequence length="109" mass="12757">MYQMPPAMREYVKQFVADEVDLDELVTKLDEYVEALMKQEGEQERRIEVKQSLSKVSFMEHSRELVCMERIWVQSQTDCPMELDEHDQASASEARIIFLDTLLTVGVLQ</sequence>
<reference evidence="1" key="1">
    <citation type="submission" date="2021-02" db="EMBL/GenBank/DDBJ databases">
        <authorList>
            <person name="Dougan E. K."/>
            <person name="Rhodes N."/>
            <person name="Thang M."/>
            <person name="Chan C."/>
        </authorList>
    </citation>
    <scope>NUCLEOTIDE SEQUENCE</scope>
</reference>
<proteinExistence type="predicted"/>
<dbReference type="Proteomes" id="UP000626109">
    <property type="component" value="Unassembled WGS sequence"/>
</dbReference>
<feature type="non-terminal residue" evidence="1">
    <location>
        <position position="109"/>
    </location>
</feature>
<name>A0A813IRP4_POLGL</name>
<organism evidence="1 2">
    <name type="scientific">Polarella glacialis</name>
    <name type="common">Dinoflagellate</name>
    <dbReference type="NCBI Taxonomy" id="89957"/>
    <lineage>
        <taxon>Eukaryota</taxon>
        <taxon>Sar</taxon>
        <taxon>Alveolata</taxon>
        <taxon>Dinophyceae</taxon>
        <taxon>Suessiales</taxon>
        <taxon>Suessiaceae</taxon>
        <taxon>Polarella</taxon>
    </lineage>
</organism>